<keyword evidence="3" id="KW-1185">Reference proteome</keyword>
<dbReference type="Proteomes" id="UP001164439">
    <property type="component" value="Chromosome"/>
</dbReference>
<keyword evidence="2" id="KW-0645">Protease</keyword>
<protein>
    <submittedName>
        <fullName evidence="2">PrsW family intramembrane metalloprotease</fullName>
    </submittedName>
</protein>
<dbReference type="InterPro" id="IPR026898">
    <property type="entry name" value="PrsW"/>
</dbReference>
<dbReference type="EMBL" id="CP114413">
    <property type="protein sequence ID" value="WAZ23828.1"/>
    <property type="molecule type" value="Genomic_DNA"/>
</dbReference>
<keyword evidence="1" id="KW-1133">Transmembrane helix</keyword>
<gene>
    <name evidence="2" type="ORF">STRCI_005198</name>
</gene>
<keyword evidence="2" id="KW-0482">Metalloprotease</keyword>
<dbReference type="Pfam" id="PF13367">
    <property type="entry name" value="PrsW-protease"/>
    <property type="match status" value="1"/>
</dbReference>
<evidence type="ECO:0000313" key="3">
    <source>
        <dbReference type="Proteomes" id="UP001164439"/>
    </source>
</evidence>
<accession>A0ABY7KIE6</accession>
<organism evidence="2 3">
    <name type="scientific">Streptomyces cinnabarinus</name>
    <dbReference type="NCBI Taxonomy" id="67287"/>
    <lineage>
        <taxon>Bacteria</taxon>
        <taxon>Bacillati</taxon>
        <taxon>Actinomycetota</taxon>
        <taxon>Actinomycetes</taxon>
        <taxon>Kitasatosporales</taxon>
        <taxon>Streptomycetaceae</taxon>
        <taxon>Streptomyces</taxon>
    </lineage>
</organism>
<proteinExistence type="predicted"/>
<keyword evidence="1" id="KW-0812">Transmembrane</keyword>
<feature type="transmembrane region" description="Helical" evidence="1">
    <location>
        <begin position="107"/>
        <end position="129"/>
    </location>
</feature>
<sequence>MTVLMVAAALYGVAQLSLFSLPTRSVGPTTVLLAVLVGVHACGTAAALLELTYTRLIAETADQSLTQVVNTTSYTVAPWVEESVKVAPLLLVGLWARVRRQWGLTDFTVLGAALGAGFGLLEALLRYALDADRAIARHGGWIVPDSLSAPYVPSASQVFTSWLPAPVAPPWT</sequence>
<keyword evidence="2" id="KW-0378">Hydrolase</keyword>
<keyword evidence="1" id="KW-0472">Membrane</keyword>
<evidence type="ECO:0000313" key="2">
    <source>
        <dbReference type="EMBL" id="WAZ23828.1"/>
    </source>
</evidence>
<feature type="transmembrane region" description="Helical" evidence="1">
    <location>
        <begin position="30"/>
        <end position="49"/>
    </location>
</feature>
<dbReference type="RefSeq" id="WP_269661372.1">
    <property type="nucleotide sequence ID" value="NZ_CP114413.1"/>
</dbReference>
<name>A0ABY7KIE6_9ACTN</name>
<dbReference type="GO" id="GO:0008237">
    <property type="term" value="F:metallopeptidase activity"/>
    <property type="evidence" value="ECO:0007669"/>
    <property type="project" value="UniProtKB-KW"/>
</dbReference>
<reference evidence="2" key="1">
    <citation type="submission" date="2022-12" db="EMBL/GenBank/DDBJ databases">
        <authorList>
            <person name="Ruckert C."/>
            <person name="Busche T."/>
            <person name="Kalinowski J."/>
            <person name="Wittmann C."/>
        </authorList>
    </citation>
    <scope>NUCLEOTIDE SEQUENCE</scope>
    <source>
        <strain evidence="2">DSM 40467</strain>
    </source>
</reference>
<evidence type="ECO:0000256" key="1">
    <source>
        <dbReference type="SAM" id="Phobius"/>
    </source>
</evidence>